<sequence length="326" mass="36149">MEFSELIKTATVEGVLLSRQGLPAVRGTLCITSHHLLLSSCPRGQLELWLLIRNVDAVEKSIGPCAAGQFLQAGSRGPSHVKAALSTACLAAQCLDREGCTVLVHGAEGTDTTLLVTALAQLILDPACRTLQGFQGLLEREWIQAGHPFQLRCARSASSHARGKQEAPVFLLFLDCVWQLSRQFPLSLEFGEQLLLTLSDNAYASAYGTFLCNNERERSLCKVRESTHSLWAWLDQPEEKHKYLNPLYSHNPLVIWPSVEPQSIQLWQGFFLRWIRPSQHLEEAWGQIRSLVQGNSSSLQESTGERLSQPLPEPPAGTENGKFGTR</sequence>
<dbReference type="GeneID" id="102040799"/>
<keyword evidence="4" id="KW-1185">Reference proteome</keyword>
<dbReference type="OrthoDB" id="271628at2759"/>
<gene>
    <name evidence="5" type="primary">LOC102040799</name>
</gene>
<name>A0A6I9ZCB8_GEOFO</name>
<dbReference type="AlphaFoldDB" id="A0A6I9ZCB8"/>
<dbReference type="InterPro" id="IPR030564">
    <property type="entry name" value="Myotubularin"/>
</dbReference>
<dbReference type="KEGG" id="gfr:102040799"/>
<dbReference type="RefSeq" id="XP_014164996.1">
    <property type="nucleotide sequence ID" value="XM_014309521.2"/>
</dbReference>
<organism evidence="4 5">
    <name type="scientific">Geospiza fortis</name>
    <name type="common">Medium ground-finch</name>
    <dbReference type="NCBI Taxonomy" id="48883"/>
    <lineage>
        <taxon>Eukaryota</taxon>
        <taxon>Metazoa</taxon>
        <taxon>Chordata</taxon>
        <taxon>Craniata</taxon>
        <taxon>Vertebrata</taxon>
        <taxon>Euteleostomi</taxon>
        <taxon>Archelosauria</taxon>
        <taxon>Archosauria</taxon>
        <taxon>Dinosauria</taxon>
        <taxon>Saurischia</taxon>
        <taxon>Theropoda</taxon>
        <taxon>Coelurosauria</taxon>
        <taxon>Aves</taxon>
        <taxon>Neognathae</taxon>
        <taxon>Neoaves</taxon>
        <taxon>Telluraves</taxon>
        <taxon>Australaves</taxon>
        <taxon>Passeriformes</taxon>
        <taxon>Thraupidae</taxon>
        <taxon>Geospiza</taxon>
    </lineage>
</organism>
<evidence type="ECO:0000313" key="5">
    <source>
        <dbReference type="RefSeq" id="XP_014164996.1"/>
    </source>
</evidence>
<dbReference type="PANTHER" id="PTHR10807:SF52">
    <property type="entry name" value="MYOTUBULARIN PHOSPHATASE DOMAIN-CONTAINING PROTEIN"/>
    <property type="match status" value="1"/>
</dbReference>
<evidence type="ECO:0000259" key="3">
    <source>
        <dbReference type="PROSITE" id="PS51339"/>
    </source>
</evidence>
<dbReference type="GO" id="GO:0010507">
    <property type="term" value="P:negative regulation of autophagy"/>
    <property type="evidence" value="ECO:0007669"/>
    <property type="project" value="TreeGrafter"/>
</dbReference>
<dbReference type="InParanoid" id="A0A6I9ZCB8"/>
<dbReference type="Pfam" id="PF06602">
    <property type="entry name" value="Myotub-related"/>
    <property type="match status" value="1"/>
</dbReference>
<dbReference type="InterPro" id="IPR010569">
    <property type="entry name" value="Myotubularin-like_Pase_dom"/>
</dbReference>
<dbReference type="GO" id="GO:0019903">
    <property type="term" value="F:protein phosphatase binding"/>
    <property type="evidence" value="ECO:0007669"/>
    <property type="project" value="TreeGrafter"/>
</dbReference>
<dbReference type="SUPFAM" id="SSF52799">
    <property type="entry name" value="(Phosphotyrosine protein) phosphatases II"/>
    <property type="match status" value="1"/>
</dbReference>
<dbReference type="PANTHER" id="PTHR10807">
    <property type="entry name" value="MYOTUBULARIN-RELATED"/>
    <property type="match status" value="1"/>
</dbReference>
<dbReference type="GO" id="GO:0046856">
    <property type="term" value="P:phosphatidylinositol dephosphorylation"/>
    <property type="evidence" value="ECO:0007669"/>
    <property type="project" value="TreeGrafter"/>
</dbReference>
<dbReference type="Proteomes" id="UP000504602">
    <property type="component" value="Unplaced"/>
</dbReference>
<feature type="domain" description="Myotubularin phosphatase" evidence="3">
    <location>
        <begin position="1"/>
        <end position="271"/>
    </location>
</feature>
<evidence type="ECO:0000256" key="1">
    <source>
        <dbReference type="ARBA" id="ARBA00007471"/>
    </source>
</evidence>
<evidence type="ECO:0000256" key="2">
    <source>
        <dbReference type="SAM" id="MobiDB-lite"/>
    </source>
</evidence>
<dbReference type="GO" id="GO:0005737">
    <property type="term" value="C:cytoplasm"/>
    <property type="evidence" value="ECO:0007669"/>
    <property type="project" value="TreeGrafter"/>
</dbReference>
<comment type="similarity">
    <text evidence="1">Belongs to the protein-tyrosine phosphatase family. Non-receptor class myotubularin subfamily.</text>
</comment>
<dbReference type="InterPro" id="IPR029021">
    <property type="entry name" value="Prot-tyrosine_phosphatase-like"/>
</dbReference>
<reference evidence="5" key="1">
    <citation type="submission" date="2025-08" db="UniProtKB">
        <authorList>
            <consortium name="RefSeq"/>
        </authorList>
    </citation>
    <scope>IDENTIFICATION</scope>
</reference>
<feature type="region of interest" description="Disordered" evidence="2">
    <location>
        <begin position="299"/>
        <end position="326"/>
    </location>
</feature>
<dbReference type="SUPFAM" id="SSF50729">
    <property type="entry name" value="PH domain-like"/>
    <property type="match status" value="1"/>
</dbReference>
<dbReference type="PROSITE" id="PS51339">
    <property type="entry name" value="PPASE_MYOTUBULARIN"/>
    <property type="match status" value="1"/>
</dbReference>
<protein>
    <submittedName>
        <fullName evidence="5">Myotubularin-related protein 9-like</fullName>
    </submittedName>
</protein>
<dbReference type="Gene3D" id="2.30.29.30">
    <property type="entry name" value="Pleckstrin-homology domain (PH domain)/Phosphotyrosine-binding domain (PTB)"/>
    <property type="match status" value="1"/>
</dbReference>
<accession>A0A6I9ZCB8</accession>
<evidence type="ECO:0000313" key="4">
    <source>
        <dbReference type="Proteomes" id="UP000504602"/>
    </source>
</evidence>
<proteinExistence type="inferred from homology"/>
<dbReference type="InterPro" id="IPR011993">
    <property type="entry name" value="PH-like_dom_sf"/>
</dbReference>